<keyword evidence="8" id="KW-1185">Reference proteome</keyword>
<name>A0ABS0C0B3_9GAMM</name>
<accession>A0ABS0C0B3</accession>
<comment type="similarity">
    <text evidence="2">Belongs to the bacterial solute-binding protein 3 family.</text>
</comment>
<organism evidence="7 8">
    <name type="scientific">Thiomicrorhabdus heinhorstiae</name>
    <dbReference type="NCBI Taxonomy" id="2748010"/>
    <lineage>
        <taxon>Bacteria</taxon>
        <taxon>Pseudomonadati</taxon>
        <taxon>Pseudomonadota</taxon>
        <taxon>Gammaproteobacteria</taxon>
        <taxon>Thiotrichales</taxon>
        <taxon>Piscirickettsiaceae</taxon>
        <taxon>Thiomicrorhabdus</taxon>
    </lineage>
</organism>
<reference evidence="7 8" key="1">
    <citation type="submission" date="2020-06" db="EMBL/GenBank/DDBJ databases">
        <authorList>
            <person name="Scott K."/>
        </authorList>
    </citation>
    <scope>NUCLEOTIDE SEQUENCE [LARGE SCALE GENOMIC DNA]</scope>
    <source>
        <strain evidence="7 8">HH1</strain>
    </source>
</reference>
<dbReference type="EMBL" id="JACBGI020000025">
    <property type="protein sequence ID" value="MBF6058730.1"/>
    <property type="molecule type" value="Genomic_DNA"/>
</dbReference>
<evidence type="ECO:0000259" key="6">
    <source>
        <dbReference type="SMART" id="SM00062"/>
    </source>
</evidence>
<keyword evidence="4" id="KW-0472">Membrane</keyword>
<dbReference type="InterPro" id="IPR001638">
    <property type="entry name" value="Solute-binding_3/MltF_N"/>
</dbReference>
<comment type="subcellular location">
    <subcellularLocation>
        <location evidence="1">Cell outer membrane</location>
        <topology evidence="1">Peripheral membrane protein</topology>
    </subcellularLocation>
</comment>
<evidence type="ECO:0000313" key="7">
    <source>
        <dbReference type="EMBL" id="MBF6058730.1"/>
    </source>
</evidence>
<keyword evidence="3" id="KW-0732">Signal</keyword>
<dbReference type="PANTHER" id="PTHR35936:SF32">
    <property type="entry name" value="MEMBRANE-BOUND LYTIC MUREIN TRANSGLYCOSYLASE F"/>
    <property type="match status" value="1"/>
</dbReference>
<comment type="caution">
    <text evidence="7">The sequence shown here is derived from an EMBL/GenBank/DDBJ whole genome shotgun (WGS) entry which is preliminary data.</text>
</comment>
<feature type="region of interest" description="Disordered" evidence="5">
    <location>
        <begin position="489"/>
        <end position="519"/>
    </location>
</feature>
<dbReference type="InterPro" id="IPR008258">
    <property type="entry name" value="Transglycosylase_SLT_dom_1"/>
</dbReference>
<dbReference type="SUPFAM" id="SSF53850">
    <property type="entry name" value="Periplasmic binding protein-like II"/>
    <property type="match status" value="1"/>
</dbReference>
<proteinExistence type="inferred from homology"/>
<keyword evidence="4" id="KW-0998">Cell outer membrane</keyword>
<dbReference type="SMART" id="SM00062">
    <property type="entry name" value="PBPb"/>
    <property type="match status" value="1"/>
</dbReference>
<dbReference type="CDD" id="cd01009">
    <property type="entry name" value="PBP2_YfhD_N"/>
    <property type="match status" value="1"/>
</dbReference>
<evidence type="ECO:0000256" key="3">
    <source>
        <dbReference type="ARBA" id="ARBA00022729"/>
    </source>
</evidence>
<reference evidence="7 8" key="2">
    <citation type="submission" date="2020-11" db="EMBL/GenBank/DDBJ databases">
        <title>Sulfur oxidizing isolate from Hospital Hole Sinkhole.</title>
        <authorList>
            <person name="Scott K.M."/>
        </authorList>
    </citation>
    <scope>NUCLEOTIDE SEQUENCE [LARGE SCALE GENOMIC DNA]</scope>
    <source>
        <strain evidence="7 8">HH1</strain>
    </source>
</reference>
<evidence type="ECO:0000256" key="4">
    <source>
        <dbReference type="ARBA" id="ARBA00023237"/>
    </source>
</evidence>
<dbReference type="SUPFAM" id="SSF53955">
    <property type="entry name" value="Lysozyme-like"/>
    <property type="match status" value="1"/>
</dbReference>
<dbReference type="Gene3D" id="1.10.530.10">
    <property type="match status" value="1"/>
</dbReference>
<dbReference type="Proteomes" id="UP001193680">
    <property type="component" value="Unassembled WGS sequence"/>
</dbReference>
<dbReference type="InterPro" id="IPR023346">
    <property type="entry name" value="Lysozyme-like_dom_sf"/>
</dbReference>
<evidence type="ECO:0000256" key="5">
    <source>
        <dbReference type="SAM" id="MobiDB-lite"/>
    </source>
</evidence>
<feature type="domain" description="Solute-binding protein family 3/N-terminal" evidence="6">
    <location>
        <begin position="59"/>
        <end position="301"/>
    </location>
</feature>
<dbReference type="Gene3D" id="3.40.190.10">
    <property type="entry name" value="Periplasmic binding protein-like II"/>
    <property type="match status" value="2"/>
</dbReference>
<evidence type="ECO:0000256" key="2">
    <source>
        <dbReference type="ARBA" id="ARBA00010333"/>
    </source>
</evidence>
<feature type="compositionally biased region" description="Acidic residues" evidence="5">
    <location>
        <begin position="496"/>
        <end position="519"/>
    </location>
</feature>
<sequence>MQIRLNPSCRTLQITLFVIAFIVWQFPNPVLAQTTPISLNKRINASFIGDLNEIRERRVLRVLISYNRTNFFHTHKGDRGIEHDLLKAYEDYLNRGPRREKYKTHIVFLTRPFNELIADLRAGFGDIVAAGLTVTPERSMLVDFTDPYIKNVREILVANANAEPIQRLEDLSNKQVAVVSSSSYVIHLEQLNQALGRLGLPGMEIIQADSLLEGEDILELVNAGLYDYTVSDNHIAEIYTNIYPKLKIYDNFQIYRGGKIAWAINKNLPDLKASLNDFIENYARPGKLLGNSLYKKYFKNPYWIKAPLSLTALDENPCLQYYFEKYATFFDFDWHLIAAQAYQESRFEQNLRSRVGAYGIMQIRQSTASSKIVNIPNIKDLETNILAGTKYLAFLRDYYFSGDEYTPEERINFALAAYNAGPGRVRQFQRMARKKGIDPYKWFYNVEKMALETVGYETVNYVATIQKTKIAFKLAKQVSERKHLLKQEQLQAMESQDLEDDENSDDIQQEEAVSEDDTP</sequence>
<dbReference type="PANTHER" id="PTHR35936">
    <property type="entry name" value="MEMBRANE-BOUND LYTIC MUREIN TRANSGLYCOSYLASE F"/>
    <property type="match status" value="1"/>
</dbReference>
<dbReference type="CDD" id="cd13403">
    <property type="entry name" value="MLTF-like"/>
    <property type="match status" value="1"/>
</dbReference>
<dbReference type="RefSeq" id="WP_185978877.1">
    <property type="nucleotide sequence ID" value="NZ_JACBGI020000025.1"/>
</dbReference>
<dbReference type="Pfam" id="PF00497">
    <property type="entry name" value="SBP_bac_3"/>
    <property type="match status" value="1"/>
</dbReference>
<dbReference type="Pfam" id="PF01464">
    <property type="entry name" value="SLT"/>
    <property type="match status" value="1"/>
</dbReference>
<evidence type="ECO:0000256" key="1">
    <source>
        <dbReference type="ARBA" id="ARBA00004339"/>
    </source>
</evidence>
<protein>
    <submittedName>
        <fullName evidence="7">Transporter substrate-binding domain-containing protein</fullName>
    </submittedName>
</protein>
<gene>
    <name evidence="7" type="ORF">H8792_010295</name>
</gene>
<evidence type="ECO:0000313" key="8">
    <source>
        <dbReference type="Proteomes" id="UP001193680"/>
    </source>
</evidence>